<proteinExistence type="predicted"/>
<accession>A0A561PXP8</accession>
<evidence type="ECO:0000313" key="2">
    <source>
        <dbReference type="Proteomes" id="UP000320811"/>
    </source>
</evidence>
<dbReference type="EMBL" id="VIWO01000002">
    <property type="protein sequence ID" value="TWF42892.1"/>
    <property type="molecule type" value="Genomic_DNA"/>
</dbReference>
<name>A0A561PXP8_9BACT</name>
<dbReference type="Proteomes" id="UP000320811">
    <property type="component" value="Unassembled WGS sequence"/>
</dbReference>
<evidence type="ECO:0000313" key="1">
    <source>
        <dbReference type="EMBL" id="TWF42892.1"/>
    </source>
</evidence>
<gene>
    <name evidence="1" type="ORF">FHW36_102653</name>
</gene>
<dbReference type="RefSeq" id="WP_145667442.1">
    <property type="nucleotide sequence ID" value="NZ_VIWO01000002.1"/>
</dbReference>
<organism evidence="1 2">
    <name type="scientific">Chitinophaga polysaccharea</name>
    <dbReference type="NCBI Taxonomy" id="1293035"/>
    <lineage>
        <taxon>Bacteria</taxon>
        <taxon>Pseudomonadati</taxon>
        <taxon>Bacteroidota</taxon>
        <taxon>Chitinophagia</taxon>
        <taxon>Chitinophagales</taxon>
        <taxon>Chitinophagaceae</taxon>
        <taxon>Chitinophaga</taxon>
    </lineage>
</organism>
<dbReference type="OrthoDB" id="1493184at2"/>
<sequence length="506" mass="55999">MTNTYLKSIFLLLLSVFSFGKIYGQQVVYDFDRPEALDGKVPFDRAFQLKLVHIKPEVTAISATIYPVGVTNYRKLMKDAGFIKKGKRVNGKRIFLSNDVLLNNTLSPILVDSVTRNVNFADTGTQVIIPHLITLQPSTDYFIQINTYSKRELTDAESAAVLAALVSSDAIPGLLNNFAKVNVANPHIPFDQTFSNFVRAIRENALSTARKINKDYTLELSDKDIISQLHGYADMYNKIATTAIQIGEIGKDALLNDSLKKVARNNFVAQATNTMMQVDWSTIKEPDIPAIMAQLYHVIPKDSSLSVSGTYGLIAKNIKAAIESRDAANRYLTYSLIASSIKLQGVLACTYPEEFVKQASQFIASDLGLAYVWGIGRVNPYIGVQVALSPLDDSIPLREYRGFGPIVRSRLSFLIGISVDAVAKDSVRRGLFGGQALILGTGIKLWPWLKVNSGFYLYYREPANPTTSRDNLRFHGSPFVSLSIDVRVQSLLNGVGSAIFRTRQTM</sequence>
<comment type="caution">
    <text evidence="1">The sequence shown here is derived from an EMBL/GenBank/DDBJ whole genome shotgun (WGS) entry which is preliminary data.</text>
</comment>
<protein>
    <submittedName>
        <fullName evidence="1">Uncharacterized protein</fullName>
    </submittedName>
</protein>
<reference evidence="1 2" key="1">
    <citation type="submission" date="2019-06" db="EMBL/GenBank/DDBJ databases">
        <title>Sorghum-associated microbial communities from plants grown in Nebraska, USA.</title>
        <authorList>
            <person name="Schachtman D."/>
        </authorList>
    </citation>
    <scope>NUCLEOTIDE SEQUENCE [LARGE SCALE GENOMIC DNA]</scope>
    <source>
        <strain evidence="1 2">1209</strain>
    </source>
</reference>
<dbReference type="AlphaFoldDB" id="A0A561PXP8"/>
<keyword evidence="2" id="KW-1185">Reference proteome</keyword>